<dbReference type="EMBL" id="OX465086">
    <property type="protein sequence ID" value="CAI9261530.1"/>
    <property type="molecule type" value="Genomic_DNA"/>
</dbReference>
<name>A0AA35UZ12_LACSI</name>
<comment type="subcellular location">
    <subcellularLocation>
        <location evidence="1">Nucleus</location>
    </subcellularLocation>
</comment>
<keyword evidence="3" id="KW-0863">Zinc-finger</keyword>
<evidence type="ECO:0000256" key="5">
    <source>
        <dbReference type="ARBA" id="ARBA00023242"/>
    </source>
</evidence>
<dbReference type="SUPFAM" id="SSF53098">
    <property type="entry name" value="Ribonuclease H-like"/>
    <property type="match status" value="2"/>
</dbReference>
<evidence type="ECO:0000256" key="4">
    <source>
        <dbReference type="ARBA" id="ARBA00022833"/>
    </source>
</evidence>
<sequence>MVITGHFIDHYWRLDIADGIYKCLKHWEIEDKIFTIYVDNVAYNDRALRRLKHIFSMVRKLTCGGRLFHVRCCAHILNLLVKDGHAMIDSVIGEVREGIKYINNSEARLQTFSNISHQLQIQDRKLLLDVLTRWNSTYDMLSVALKFKNVFPRFAKYEPHFHHLPNVEEWAHVESVCEILKVSKMAMDVLAILISTVASKATFSARGRVIDPYRSSLEPNIIQKFLCGGDWIKHCYGIKKKLKVHLIN</sequence>
<keyword evidence="5" id="KW-0539">Nucleus</keyword>
<dbReference type="AlphaFoldDB" id="A0AA35UZ12"/>
<gene>
    <name evidence="7" type="ORF">LSALG_LOCUS2316</name>
</gene>
<reference evidence="7" key="1">
    <citation type="submission" date="2023-04" db="EMBL/GenBank/DDBJ databases">
        <authorList>
            <person name="Vijverberg K."/>
            <person name="Xiong W."/>
            <person name="Schranz E."/>
        </authorList>
    </citation>
    <scope>NUCLEOTIDE SEQUENCE</scope>
</reference>
<evidence type="ECO:0000259" key="6">
    <source>
        <dbReference type="Pfam" id="PF05699"/>
    </source>
</evidence>
<evidence type="ECO:0000313" key="7">
    <source>
        <dbReference type="EMBL" id="CAI9261530.1"/>
    </source>
</evidence>
<dbReference type="GO" id="GO:0005634">
    <property type="term" value="C:nucleus"/>
    <property type="evidence" value="ECO:0007669"/>
    <property type="project" value="UniProtKB-SubCell"/>
</dbReference>
<dbReference type="Proteomes" id="UP001177003">
    <property type="component" value="Chromosome 0"/>
</dbReference>
<organism evidence="7 8">
    <name type="scientific">Lactuca saligna</name>
    <name type="common">Willowleaf lettuce</name>
    <dbReference type="NCBI Taxonomy" id="75948"/>
    <lineage>
        <taxon>Eukaryota</taxon>
        <taxon>Viridiplantae</taxon>
        <taxon>Streptophyta</taxon>
        <taxon>Embryophyta</taxon>
        <taxon>Tracheophyta</taxon>
        <taxon>Spermatophyta</taxon>
        <taxon>Magnoliopsida</taxon>
        <taxon>eudicotyledons</taxon>
        <taxon>Gunneridae</taxon>
        <taxon>Pentapetalae</taxon>
        <taxon>asterids</taxon>
        <taxon>campanulids</taxon>
        <taxon>Asterales</taxon>
        <taxon>Asteraceae</taxon>
        <taxon>Cichorioideae</taxon>
        <taxon>Cichorieae</taxon>
        <taxon>Lactucinae</taxon>
        <taxon>Lactuca</taxon>
    </lineage>
</organism>
<dbReference type="InterPro" id="IPR008906">
    <property type="entry name" value="HATC_C_dom"/>
</dbReference>
<evidence type="ECO:0000256" key="2">
    <source>
        <dbReference type="ARBA" id="ARBA00022723"/>
    </source>
</evidence>
<feature type="domain" description="HAT C-terminal dimerisation" evidence="6">
    <location>
        <begin position="166"/>
        <end position="232"/>
    </location>
</feature>
<dbReference type="GO" id="GO:0046983">
    <property type="term" value="F:protein dimerization activity"/>
    <property type="evidence" value="ECO:0007669"/>
    <property type="project" value="InterPro"/>
</dbReference>
<keyword evidence="8" id="KW-1185">Reference proteome</keyword>
<dbReference type="Pfam" id="PF05699">
    <property type="entry name" value="Dimer_Tnp_hAT"/>
    <property type="match status" value="1"/>
</dbReference>
<evidence type="ECO:0000256" key="3">
    <source>
        <dbReference type="ARBA" id="ARBA00022771"/>
    </source>
</evidence>
<dbReference type="PANTHER" id="PTHR46481">
    <property type="entry name" value="ZINC FINGER BED DOMAIN-CONTAINING PROTEIN 4"/>
    <property type="match status" value="1"/>
</dbReference>
<protein>
    <recommendedName>
        <fullName evidence="6">HAT C-terminal dimerisation domain-containing protein</fullName>
    </recommendedName>
</protein>
<dbReference type="GO" id="GO:0008270">
    <property type="term" value="F:zinc ion binding"/>
    <property type="evidence" value="ECO:0007669"/>
    <property type="project" value="UniProtKB-KW"/>
</dbReference>
<proteinExistence type="predicted"/>
<keyword evidence="4" id="KW-0862">Zinc</keyword>
<keyword evidence="2" id="KW-0479">Metal-binding</keyword>
<dbReference type="PANTHER" id="PTHR46481:SF10">
    <property type="entry name" value="ZINC FINGER BED DOMAIN-CONTAINING PROTEIN 39"/>
    <property type="match status" value="1"/>
</dbReference>
<evidence type="ECO:0000313" key="8">
    <source>
        <dbReference type="Proteomes" id="UP001177003"/>
    </source>
</evidence>
<accession>A0AA35UZ12</accession>
<dbReference type="InterPro" id="IPR012337">
    <property type="entry name" value="RNaseH-like_sf"/>
</dbReference>
<evidence type="ECO:0000256" key="1">
    <source>
        <dbReference type="ARBA" id="ARBA00004123"/>
    </source>
</evidence>
<dbReference type="InterPro" id="IPR052035">
    <property type="entry name" value="ZnF_BED_domain_contain"/>
</dbReference>